<dbReference type="GO" id="GO:0005840">
    <property type="term" value="C:ribosome"/>
    <property type="evidence" value="ECO:0007669"/>
    <property type="project" value="UniProtKB-KW"/>
</dbReference>
<comment type="similarity">
    <text evidence="1">Belongs to the bacterial ribosomal protein bS1 family.</text>
</comment>
<feature type="domain" description="S1 motif" evidence="5">
    <location>
        <begin position="124"/>
        <end position="190"/>
    </location>
</feature>
<evidence type="ECO:0000256" key="2">
    <source>
        <dbReference type="ARBA" id="ARBA00022980"/>
    </source>
</evidence>
<dbReference type="PANTHER" id="PTHR10724">
    <property type="entry name" value="30S RIBOSOMAL PROTEIN S1"/>
    <property type="match status" value="1"/>
</dbReference>
<keyword evidence="3" id="KW-0687">Ribonucleoprotein</keyword>
<evidence type="ECO:0000256" key="1">
    <source>
        <dbReference type="ARBA" id="ARBA00006767"/>
    </source>
</evidence>
<evidence type="ECO:0000259" key="5">
    <source>
        <dbReference type="PROSITE" id="PS50126"/>
    </source>
</evidence>
<organism evidence="6 7">
    <name type="scientific">Candidatus Amesbacteria bacterium RIFCSPLOWO2_01_FULL_48_25</name>
    <dbReference type="NCBI Taxonomy" id="1797259"/>
    <lineage>
        <taxon>Bacteria</taxon>
        <taxon>Candidatus Amesiibacteriota</taxon>
    </lineage>
</organism>
<dbReference type="GO" id="GO:0003735">
    <property type="term" value="F:structural constituent of ribosome"/>
    <property type="evidence" value="ECO:0007669"/>
    <property type="project" value="TreeGrafter"/>
</dbReference>
<dbReference type="PROSITE" id="PS50126">
    <property type="entry name" value="S1"/>
    <property type="match status" value="4"/>
</dbReference>
<dbReference type="PRINTS" id="PR00681">
    <property type="entry name" value="RIBOSOMALS1"/>
</dbReference>
<evidence type="ECO:0000313" key="7">
    <source>
        <dbReference type="Proteomes" id="UP000177080"/>
    </source>
</evidence>
<dbReference type="InterPro" id="IPR003029">
    <property type="entry name" value="S1_domain"/>
</dbReference>
<feature type="domain" description="S1 motif" evidence="5">
    <location>
        <begin position="39"/>
        <end position="106"/>
    </location>
</feature>
<comment type="caution">
    <text evidence="6">The sequence shown here is derived from an EMBL/GenBank/DDBJ whole genome shotgun (WGS) entry which is preliminary data.</text>
</comment>
<reference evidence="6 7" key="1">
    <citation type="journal article" date="2016" name="Nat. Commun.">
        <title>Thousands of microbial genomes shed light on interconnected biogeochemical processes in an aquifer system.</title>
        <authorList>
            <person name="Anantharaman K."/>
            <person name="Brown C.T."/>
            <person name="Hug L.A."/>
            <person name="Sharon I."/>
            <person name="Castelle C.J."/>
            <person name="Probst A.J."/>
            <person name="Thomas B.C."/>
            <person name="Singh A."/>
            <person name="Wilkins M.J."/>
            <person name="Karaoz U."/>
            <person name="Brodie E.L."/>
            <person name="Williams K.H."/>
            <person name="Hubbard S.S."/>
            <person name="Banfield J.F."/>
        </authorList>
    </citation>
    <scope>NUCLEOTIDE SEQUENCE [LARGE SCALE GENOMIC DNA]</scope>
</reference>
<feature type="domain" description="S1 motif" evidence="5">
    <location>
        <begin position="301"/>
        <end position="364"/>
    </location>
</feature>
<dbReference type="GO" id="GO:0006412">
    <property type="term" value="P:translation"/>
    <property type="evidence" value="ECO:0007669"/>
    <property type="project" value="TreeGrafter"/>
</dbReference>
<evidence type="ECO:0000256" key="3">
    <source>
        <dbReference type="ARBA" id="ARBA00023274"/>
    </source>
</evidence>
<dbReference type="Gene3D" id="2.40.50.140">
    <property type="entry name" value="Nucleic acid-binding proteins"/>
    <property type="match status" value="4"/>
</dbReference>
<keyword evidence="2" id="KW-0689">Ribosomal protein</keyword>
<evidence type="ECO:0000313" key="6">
    <source>
        <dbReference type="EMBL" id="OGD04321.1"/>
    </source>
</evidence>
<gene>
    <name evidence="6" type="ORF">A2989_04760</name>
</gene>
<feature type="region of interest" description="Disordered" evidence="4">
    <location>
        <begin position="1"/>
        <end position="21"/>
    </location>
</feature>
<dbReference type="AlphaFoldDB" id="A0A1F4ZDE7"/>
<dbReference type="EMBL" id="MEXN01000001">
    <property type="protein sequence ID" value="OGD04321.1"/>
    <property type="molecule type" value="Genomic_DNA"/>
</dbReference>
<dbReference type="PANTHER" id="PTHR10724:SF7">
    <property type="entry name" value="SMALL RIBOSOMAL SUBUNIT PROTEIN BS1C"/>
    <property type="match status" value="1"/>
</dbReference>
<dbReference type="InterPro" id="IPR035104">
    <property type="entry name" value="Ribosomal_protein_S1-like"/>
</dbReference>
<feature type="compositionally biased region" description="Basic residues" evidence="4">
    <location>
        <begin position="1"/>
        <end position="10"/>
    </location>
</feature>
<evidence type="ECO:0000256" key="4">
    <source>
        <dbReference type="SAM" id="MobiDB-lite"/>
    </source>
</evidence>
<dbReference type="InterPro" id="IPR012340">
    <property type="entry name" value="NA-bd_OB-fold"/>
</dbReference>
<protein>
    <recommendedName>
        <fullName evidence="5">S1 motif domain-containing protein</fullName>
    </recommendedName>
</protein>
<dbReference type="CDD" id="cd04465">
    <property type="entry name" value="S1_RPS1_repeat_ec2_hs2"/>
    <property type="match status" value="1"/>
</dbReference>
<dbReference type="GO" id="GO:0003729">
    <property type="term" value="F:mRNA binding"/>
    <property type="evidence" value="ECO:0007669"/>
    <property type="project" value="TreeGrafter"/>
</dbReference>
<name>A0A1F4ZDE7_9BACT</name>
<proteinExistence type="inferred from homology"/>
<dbReference type="STRING" id="1797259.A2989_04760"/>
<dbReference type="Proteomes" id="UP000177080">
    <property type="component" value="Unassembled WGS sequence"/>
</dbReference>
<accession>A0A1F4ZDE7</accession>
<dbReference type="SUPFAM" id="SSF50249">
    <property type="entry name" value="Nucleic acid-binding proteins"/>
    <property type="match status" value="4"/>
</dbReference>
<dbReference type="SMART" id="SM00316">
    <property type="entry name" value="S1"/>
    <property type="match status" value="4"/>
</dbReference>
<dbReference type="InterPro" id="IPR050437">
    <property type="entry name" value="Ribos_protein_bS1-like"/>
</dbReference>
<feature type="domain" description="S1 motif" evidence="5">
    <location>
        <begin position="211"/>
        <end position="284"/>
    </location>
</feature>
<dbReference type="GO" id="GO:1990904">
    <property type="term" value="C:ribonucleoprotein complex"/>
    <property type="evidence" value="ECO:0007669"/>
    <property type="project" value="UniProtKB-KW"/>
</dbReference>
<sequence length="373" mass="40093">MKVKSQKSKVKTGSGSGEPSTMEELLASTGYKIKGFRRGSVVTGRVVAIAGRAISIDIGGKAEATVSDQEYDLSRDYLKALKVGDTVTGVVVVPESDSGQVVLSLKRAVTDSRWKAMDKAFEEGDVVSVVGREATRGGLLVDVEGIYGFVPASQLSREWEGNVAGLVGRTFAVKVVEVDRGQNRLVMSEKAVTEEEEIGKRKASLSKVKMGGSYEGRVVGIVPFGAFVEIGLDGEEKLEGLVHISEISWEKVDDVNKALKDGDVVKVQVIGTDEESGKLALSMKRLSDDPWLVVAKKYKTDSKHKGVVTKIAPYGVLVKLDKGIEGLIHASKMPADMAFSEGQAVETFVESVDLDKRRLSLGVVLSEKPVGYK</sequence>
<dbReference type="Pfam" id="PF00575">
    <property type="entry name" value="S1"/>
    <property type="match status" value="3"/>
</dbReference>